<keyword evidence="7" id="KW-0119">Carbohydrate metabolism</keyword>
<evidence type="ECO:0000256" key="7">
    <source>
        <dbReference type="ARBA" id="ARBA00023277"/>
    </source>
</evidence>
<evidence type="ECO:0000256" key="11">
    <source>
        <dbReference type="RuleBase" id="RU004453"/>
    </source>
</evidence>
<dbReference type="AlphaFoldDB" id="A0AAF0F6M2"/>
<dbReference type="EC" id="3.2.1.14" evidence="3"/>
<keyword evidence="9" id="KW-0624">Polysaccharide degradation</keyword>
<organism evidence="13 14">
    <name type="scientific">Malassezia japonica</name>
    <dbReference type="NCBI Taxonomy" id="223818"/>
    <lineage>
        <taxon>Eukaryota</taxon>
        <taxon>Fungi</taxon>
        <taxon>Dikarya</taxon>
        <taxon>Basidiomycota</taxon>
        <taxon>Ustilaginomycotina</taxon>
        <taxon>Malasseziomycetes</taxon>
        <taxon>Malasseziales</taxon>
        <taxon>Malasseziaceae</taxon>
        <taxon>Malassezia</taxon>
    </lineage>
</organism>
<dbReference type="PANTHER" id="PTHR11177">
    <property type="entry name" value="CHITINASE"/>
    <property type="match status" value="1"/>
</dbReference>
<evidence type="ECO:0000313" key="14">
    <source>
        <dbReference type="Proteomes" id="UP001217754"/>
    </source>
</evidence>
<evidence type="ECO:0000256" key="9">
    <source>
        <dbReference type="ARBA" id="ARBA00023326"/>
    </source>
</evidence>
<dbReference type="PANTHER" id="PTHR11177:SF317">
    <property type="entry name" value="CHITINASE 12-RELATED"/>
    <property type="match status" value="1"/>
</dbReference>
<dbReference type="GO" id="GO:0008843">
    <property type="term" value="F:endochitinase activity"/>
    <property type="evidence" value="ECO:0007669"/>
    <property type="project" value="UniProtKB-EC"/>
</dbReference>
<dbReference type="SUPFAM" id="SSF51445">
    <property type="entry name" value="(Trans)glycosidases"/>
    <property type="match status" value="1"/>
</dbReference>
<dbReference type="GO" id="GO:0006032">
    <property type="term" value="P:chitin catabolic process"/>
    <property type="evidence" value="ECO:0007669"/>
    <property type="project" value="UniProtKB-KW"/>
</dbReference>
<proteinExistence type="inferred from homology"/>
<sequence>MPFHLPNPFKSHRGSSSVDGHVSVGYFPNWSIYQRGYKPNNVPVADLTHILYAFANINAEDGTVFLSDTWADQEIKHEGERDLGEGNLYGNFHRFLEAKKQHRHLKLLLSIGGWSYSGNFKGLGDGHKRRRFVDSAVKLLADNGLDGLDIDWEYPESRDEARVYVDLLRELRQALNEYGSRATPQEPHYLLTIAAPCAPQKMETLDVRGMDQSLDFWNLMAYDFSGSWDSKANAQANMFGSDLSADRAVQFFRKAGVHPSKLVLGVPLYGRGFNQTQGPGQPYGSVAPGSLEAGVYSYKELPLQGAQESFDARAGAGWSFDPSQGQLISYDTPASADAKAEYIQKHGLLGVMFWELSGDVPTHSDRSLVRRFRERLSPLDTSANHIHYPESAFENVRQG</sequence>
<dbReference type="Pfam" id="PF00704">
    <property type="entry name" value="Glyco_hydro_18"/>
    <property type="match status" value="1"/>
</dbReference>
<accession>A0AAF0F6M2</accession>
<comment type="similarity">
    <text evidence="11">Belongs to the glycosyl hydrolase 18 family.</text>
</comment>
<dbReference type="InterPro" id="IPR001223">
    <property type="entry name" value="Glyco_hydro18_cat"/>
</dbReference>
<dbReference type="InterPro" id="IPR029070">
    <property type="entry name" value="Chitinase_insertion_sf"/>
</dbReference>
<feature type="domain" description="Chitinase II/V-like catalytic" evidence="12">
    <location>
        <begin position="21"/>
        <end position="359"/>
    </location>
</feature>
<dbReference type="RefSeq" id="XP_060122174.1">
    <property type="nucleotide sequence ID" value="XM_060266191.1"/>
</dbReference>
<evidence type="ECO:0000256" key="1">
    <source>
        <dbReference type="ARBA" id="ARBA00000822"/>
    </source>
</evidence>
<dbReference type="EMBL" id="CP119960">
    <property type="protein sequence ID" value="WFD39277.1"/>
    <property type="molecule type" value="Genomic_DNA"/>
</dbReference>
<evidence type="ECO:0000259" key="12">
    <source>
        <dbReference type="SMART" id="SM00636"/>
    </source>
</evidence>
<dbReference type="GO" id="GO:0008061">
    <property type="term" value="F:chitin binding"/>
    <property type="evidence" value="ECO:0007669"/>
    <property type="project" value="InterPro"/>
</dbReference>
<evidence type="ECO:0000256" key="4">
    <source>
        <dbReference type="ARBA" id="ARBA00022525"/>
    </source>
</evidence>
<dbReference type="InterPro" id="IPR011583">
    <property type="entry name" value="Chitinase_II/V-like_cat"/>
</dbReference>
<evidence type="ECO:0000256" key="6">
    <source>
        <dbReference type="ARBA" id="ARBA00023024"/>
    </source>
</evidence>
<keyword evidence="6" id="KW-0146">Chitin degradation</keyword>
<dbReference type="Proteomes" id="UP001217754">
    <property type="component" value="Chromosome 3"/>
</dbReference>
<dbReference type="CDD" id="cd06548">
    <property type="entry name" value="GH18_chitinase"/>
    <property type="match status" value="1"/>
</dbReference>
<dbReference type="FunFam" id="3.20.20.80:FF:000075">
    <property type="entry name" value="Sporulation-specific chitinase"/>
    <property type="match status" value="1"/>
</dbReference>
<dbReference type="GeneID" id="85225899"/>
<keyword evidence="4" id="KW-0964">Secreted</keyword>
<keyword evidence="14" id="KW-1185">Reference proteome</keyword>
<evidence type="ECO:0000256" key="3">
    <source>
        <dbReference type="ARBA" id="ARBA00012729"/>
    </source>
</evidence>
<evidence type="ECO:0000313" key="13">
    <source>
        <dbReference type="EMBL" id="WFD39277.1"/>
    </source>
</evidence>
<comment type="subcellular location">
    <subcellularLocation>
        <location evidence="2">Secreted</location>
    </subcellularLocation>
</comment>
<keyword evidence="5 10" id="KW-0378">Hydrolase</keyword>
<dbReference type="InterPro" id="IPR001579">
    <property type="entry name" value="Glyco_hydro_18_chit_AS"/>
</dbReference>
<name>A0AAF0F6M2_9BASI</name>
<dbReference type="PROSITE" id="PS01095">
    <property type="entry name" value="GH18_1"/>
    <property type="match status" value="1"/>
</dbReference>
<evidence type="ECO:0000256" key="8">
    <source>
        <dbReference type="ARBA" id="ARBA00023295"/>
    </source>
</evidence>
<reference evidence="13" key="1">
    <citation type="submission" date="2023-03" db="EMBL/GenBank/DDBJ databases">
        <title>Mating type loci evolution in Malassezia.</title>
        <authorList>
            <person name="Coelho M.A."/>
        </authorList>
    </citation>
    <scope>NUCLEOTIDE SEQUENCE</scope>
    <source>
        <strain evidence="13">CBS 9431</strain>
    </source>
</reference>
<dbReference type="InterPro" id="IPR050314">
    <property type="entry name" value="Glycosyl_Hydrlase_18"/>
</dbReference>
<evidence type="ECO:0000256" key="2">
    <source>
        <dbReference type="ARBA" id="ARBA00004613"/>
    </source>
</evidence>
<evidence type="ECO:0000256" key="10">
    <source>
        <dbReference type="RuleBase" id="RU000489"/>
    </source>
</evidence>
<dbReference type="Gene3D" id="3.10.50.10">
    <property type="match status" value="1"/>
</dbReference>
<dbReference type="InterPro" id="IPR017853">
    <property type="entry name" value="GH"/>
</dbReference>
<keyword evidence="8 10" id="KW-0326">Glycosidase</keyword>
<dbReference type="SMART" id="SM00636">
    <property type="entry name" value="Glyco_18"/>
    <property type="match status" value="1"/>
</dbReference>
<gene>
    <name evidence="13" type="ORF">MJAP1_002248</name>
</gene>
<comment type="catalytic activity">
    <reaction evidence="1">
        <text>Random endo-hydrolysis of N-acetyl-beta-D-glucosaminide (1-&gt;4)-beta-linkages in chitin and chitodextrins.</text>
        <dbReference type="EC" id="3.2.1.14"/>
    </reaction>
</comment>
<protein>
    <recommendedName>
        <fullName evidence="3">chitinase</fullName>
        <ecNumber evidence="3">3.2.1.14</ecNumber>
    </recommendedName>
</protein>
<dbReference type="Gene3D" id="3.20.20.80">
    <property type="entry name" value="Glycosidases"/>
    <property type="match status" value="1"/>
</dbReference>
<dbReference type="GO" id="GO:0000272">
    <property type="term" value="P:polysaccharide catabolic process"/>
    <property type="evidence" value="ECO:0007669"/>
    <property type="project" value="UniProtKB-KW"/>
</dbReference>
<dbReference type="SUPFAM" id="SSF54556">
    <property type="entry name" value="Chitinase insertion domain"/>
    <property type="match status" value="1"/>
</dbReference>
<dbReference type="GO" id="GO:0005576">
    <property type="term" value="C:extracellular region"/>
    <property type="evidence" value="ECO:0007669"/>
    <property type="project" value="UniProtKB-SubCell"/>
</dbReference>
<evidence type="ECO:0000256" key="5">
    <source>
        <dbReference type="ARBA" id="ARBA00022801"/>
    </source>
</evidence>